<protein>
    <submittedName>
        <fullName evidence="12">Tyrosine-type recombinase/integrase</fullName>
    </submittedName>
</protein>
<organism evidence="12 13">
    <name type="scientific">Peribacillus castrilensis</name>
    <dbReference type="NCBI Taxonomy" id="2897690"/>
    <lineage>
        <taxon>Bacteria</taxon>
        <taxon>Bacillati</taxon>
        <taxon>Bacillota</taxon>
        <taxon>Bacilli</taxon>
        <taxon>Bacillales</taxon>
        <taxon>Bacillaceae</taxon>
        <taxon>Peribacillus</taxon>
    </lineage>
</organism>
<evidence type="ECO:0000313" key="12">
    <source>
        <dbReference type="EMBL" id="MEC0276785.1"/>
    </source>
</evidence>
<evidence type="ECO:0000256" key="9">
    <source>
        <dbReference type="PROSITE-ProRule" id="PRU01248"/>
    </source>
</evidence>
<dbReference type="PROSITE" id="PS51900">
    <property type="entry name" value="CB"/>
    <property type="match status" value="1"/>
</dbReference>
<keyword evidence="7" id="KW-0233">DNA recombination</keyword>
<feature type="domain" description="Core-binding (CB)" evidence="11">
    <location>
        <begin position="3"/>
        <end position="87"/>
    </location>
</feature>
<dbReference type="EMBL" id="JARNBH010000042">
    <property type="protein sequence ID" value="MEC0276785.1"/>
    <property type="molecule type" value="Genomic_DNA"/>
</dbReference>
<evidence type="ECO:0000256" key="5">
    <source>
        <dbReference type="ARBA" id="ARBA00022908"/>
    </source>
</evidence>
<dbReference type="GO" id="GO:0015074">
    <property type="term" value="P:DNA integration"/>
    <property type="evidence" value="ECO:0007669"/>
    <property type="project" value="UniProtKB-KW"/>
</dbReference>
<keyword evidence="8" id="KW-0131">Cell cycle</keyword>
<evidence type="ECO:0000256" key="8">
    <source>
        <dbReference type="ARBA" id="ARBA00023306"/>
    </source>
</evidence>
<keyword evidence="13" id="KW-1185">Reference proteome</keyword>
<keyword evidence="4" id="KW-0159">Chromosome partition</keyword>
<dbReference type="Gene3D" id="1.10.443.10">
    <property type="entry name" value="Intergrase catalytic core"/>
    <property type="match status" value="1"/>
</dbReference>
<dbReference type="GO" id="GO:0051301">
    <property type="term" value="P:cell division"/>
    <property type="evidence" value="ECO:0007669"/>
    <property type="project" value="UniProtKB-KW"/>
</dbReference>
<dbReference type="AlphaFoldDB" id="A0AAW9NJE8"/>
<evidence type="ECO:0000256" key="2">
    <source>
        <dbReference type="ARBA" id="ARBA00022490"/>
    </source>
</evidence>
<evidence type="ECO:0000256" key="4">
    <source>
        <dbReference type="ARBA" id="ARBA00022829"/>
    </source>
</evidence>
<dbReference type="InterPro" id="IPR011010">
    <property type="entry name" value="DNA_brk_join_enz"/>
</dbReference>
<dbReference type="RefSeq" id="WP_367408326.1">
    <property type="nucleotide sequence ID" value="NZ_JARNBH010000042.1"/>
</dbReference>
<keyword evidence="6 9" id="KW-0238">DNA-binding</keyword>
<dbReference type="InterPro" id="IPR010998">
    <property type="entry name" value="Integrase_recombinase_N"/>
</dbReference>
<dbReference type="Gene3D" id="1.10.150.130">
    <property type="match status" value="1"/>
</dbReference>
<proteinExistence type="predicted"/>
<dbReference type="PANTHER" id="PTHR30349">
    <property type="entry name" value="PHAGE INTEGRASE-RELATED"/>
    <property type="match status" value="1"/>
</dbReference>
<keyword evidence="2" id="KW-0963">Cytoplasm</keyword>
<evidence type="ECO:0000256" key="1">
    <source>
        <dbReference type="ARBA" id="ARBA00004496"/>
    </source>
</evidence>
<evidence type="ECO:0000256" key="7">
    <source>
        <dbReference type="ARBA" id="ARBA00023172"/>
    </source>
</evidence>
<evidence type="ECO:0000256" key="6">
    <source>
        <dbReference type="ARBA" id="ARBA00023125"/>
    </source>
</evidence>
<dbReference type="GO" id="GO:0005737">
    <property type="term" value="C:cytoplasm"/>
    <property type="evidence" value="ECO:0007669"/>
    <property type="project" value="UniProtKB-SubCell"/>
</dbReference>
<dbReference type="PANTHER" id="PTHR30349:SF77">
    <property type="entry name" value="TYROSINE RECOMBINASE XERC"/>
    <property type="match status" value="1"/>
</dbReference>
<sequence length="294" mass="34212">MINFNEQIVDDFRSYMLLEQGRSDHTVDGYVRDVLQFERFILFKDFREVDSKDIPLFIRYLSKDEGLQHRTTNRKLSALKTFYKWLRKEKYIEVNPTEGMQGAKAKQGLPQPVDLEDIDLLFAAIPEDDLRAKVMIEILYGTGARRFEVAKIKIRDFNFNKKTIRLLGKGNKERIVPINDFALTLVKKLMNQLGKDAIYLFPSRQYPNRCISTRRINEIVTFYVNKAGLEGKNITPHKFRHSFGTHLHEGGVDLKYIQAMMGHEKADTTNIYTKVSSKQTSTVYQNAHPRALRS</sequence>
<dbReference type="InterPro" id="IPR004107">
    <property type="entry name" value="Integrase_SAM-like_N"/>
</dbReference>
<accession>A0AAW9NJE8</accession>
<comment type="subcellular location">
    <subcellularLocation>
        <location evidence="1">Cytoplasm</location>
    </subcellularLocation>
</comment>
<dbReference type="GO" id="GO:0006310">
    <property type="term" value="P:DNA recombination"/>
    <property type="evidence" value="ECO:0007669"/>
    <property type="project" value="UniProtKB-KW"/>
</dbReference>
<evidence type="ECO:0000313" key="13">
    <source>
        <dbReference type="Proteomes" id="UP001307168"/>
    </source>
</evidence>
<dbReference type="InterPro" id="IPR013762">
    <property type="entry name" value="Integrase-like_cat_sf"/>
</dbReference>
<dbReference type="Pfam" id="PF00589">
    <property type="entry name" value="Phage_integrase"/>
    <property type="match status" value="1"/>
</dbReference>
<dbReference type="Proteomes" id="UP001307168">
    <property type="component" value="Unassembled WGS sequence"/>
</dbReference>
<evidence type="ECO:0000259" key="10">
    <source>
        <dbReference type="PROSITE" id="PS51898"/>
    </source>
</evidence>
<dbReference type="InterPro" id="IPR002104">
    <property type="entry name" value="Integrase_catalytic"/>
</dbReference>
<feature type="domain" description="Tyr recombinase" evidence="10">
    <location>
        <begin position="108"/>
        <end position="285"/>
    </location>
</feature>
<reference evidence="12 13" key="1">
    <citation type="submission" date="2023-03" db="EMBL/GenBank/DDBJ databases">
        <title>Bacillus Genome Sequencing.</title>
        <authorList>
            <person name="Dunlap C."/>
        </authorList>
    </citation>
    <scope>NUCLEOTIDE SEQUENCE [LARGE SCALE GENOMIC DNA]</scope>
    <source>
        <strain evidence="12 13">B-41290</strain>
    </source>
</reference>
<name>A0AAW9NJE8_9BACI</name>
<keyword evidence="3" id="KW-0132">Cell division</keyword>
<dbReference type="GO" id="GO:0003677">
    <property type="term" value="F:DNA binding"/>
    <property type="evidence" value="ECO:0007669"/>
    <property type="project" value="UniProtKB-UniRule"/>
</dbReference>
<evidence type="ECO:0000259" key="11">
    <source>
        <dbReference type="PROSITE" id="PS51900"/>
    </source>
</evidence>
<dbReference type="GO" id="GO:0007059">
    <property type="term" value="P:chromosome segregation"/>
    <property type="evidence" value="ECO:0007669"/>
    <property type="project" value="UniProtKB-KW"/>
</dbReference>
<evidence type="ECO:0000256" key="3">
    <source>
        <dbReference type="ARBA" id="ARBA00022618"/>
    </source>
</evidence>
<dbReference type="SUPFAM" id="SSF56349">
    <property type="entry name" value="DNA breaking-rejoining enzymes"/>
    <property type="match status" value="1"/>
</dbReference>
<dbReference type="InterPro" id="IPR050090">
    <property type="entry name" value="Tyrosine_recombinase_XerCD"/>
</dbReference>
<comment type="caution">
    <text evidence="12">The sequence shown here is derived from an EMBL/GenBank/DDBJ whole genome shotgun (WGS) entry which is preliminary data.</text>
</comment>
<keyword evidence="5" id="KW-0229">DNA integration</keyword>
<dbReference type="Pfam" id="PF02899">
    <property type="entry name" value="Phage_int_SAM_1"/>
    <property type="match status" value="1"/>
</dbReference>
<dbReference type="PROSITE" id="PS51898">
    <property type="entry name" value="TYR_RECOMBINASE"/>
    <property type="match status" value="1"/>
</dbReference>
<gene>
    <name evidence="12" type="ORF">P4706_27740</name>
</gene>
<dbReference type="InterPro" id="IPR044068">
    <property type="entry name" value="CB"/>
</dbReference>